<dbReference type="Proteomes" id="UP000015347">
    <property type="component" value="Unassembled WGS sequence"/>
</dbReference>
<dbReference type="RefSeq" id="WP_020040099.1">
    <property type="nucleotide sequence ID" value="NZ_KE557281.1"/>
</dbReference>
<reference evidence="4" key="1">
    <citation type="journal article" date="2014" name="Stand. Genomic Sci.">
        <title>Genome sequence of the exopolysaccharide-producing Salipiger mucosus type strain (DSM 16094(T)), a moderately halophilic member of the Roseobacter clade.</title>
        <authorList>
            <person name="Riedel T."/>
            <person name="Spring S."/>
            <person name="Fiebig A."/>
            <person name="Petersen J."/>
            <person name="Kyrpides N.C."/>
            <person name="Goker M."/>
            <person name="Klenk H.P."/>
        </authorList>
    </citation>
    <scope>NUCLEOTIDE SEQUENCE [LARGE SCALE GENOMIC DNA]</scope>
    <source>
        <strain evidence="4">DSM 16094</strain>
    </source>
</reference>
<evidence type="ECO:0000256" key="1">
    <source>
        <dbReference type="ARBA" id="ARBA00022596"/>
    </source>
</evidence>
<dbReference type="Pfam" id="PF01969">
    <property type="entry name" value="Ni_insertion"/>
    <property type="match status" value="1"/>
</dbReference>
<dbReference type="AlphaFoldDB" id="S9RIL0"/>
<dbReference type="PANTHER" id="PTHR36566">
    <property type="entry name" value="NICKEL INSERTION PROTEIN-RELATED"/>
    <property type="match status" value="1"/>
</dbReference>
<dbReference type="HOGENOM" id="CLU_028523_0_0_5"/>
<evidence type="ECO:0000256" key="2">
    <source>
        <dbReference type="SAM" id="MobiDB-lite"/>
    </source>
</evidence>
<keyword evidence="1" id="KW-0533">Nickel</keyword>
<comment type="caution">
    <text evidence="3">The sequence shown here is derived from an EMBL/GenBank/DDBJ whole genome shotgun (WGS) entry which is preliminary data.</text>
</comment>
<dbReference type="eggNOG" id="COG1641">
    <property type="taxonomic scope" value="Bacteria"/>
</dbReference>
<evidence type="ECO:0000313" key="3">
    <source>
        <dbReference type="EMBL" id="EPX77955.1"/>
    </source>
</evidence>
<feature type="region of interest" description="Disordered" evidence="2">
    <location>
        <begin position="353"/>
        <end position="374"/>
    </location>
</feature>
<dbReference type="EMBL" id="APVH01000042">
    <property type="protein sequence ID" value="EPX77955.1"/>
    <property type="molecule type" value="Genomic_DNA"/>
</dbReference>
<evidence type="ECO:0000313" key="4">
    <source>
        <dbReference type="Proteomes" id="UP000015347"/>
    </source>
</evidence>
<name>S9RIL0_9RHOB</name>
<organism evidence="3 4">
    <name type="scientific">Salipiger mucosus DSM 16094</name>
    <dbReference type="NCBI Taxonomy" id="1123237"/>
    <lineage>
        <taxon>Bacteria</taxon>
        <taxon>Pseudomonadati</taxon>
        <taxon>Pseudomonadota</taxon>
        <taxon>Alphaproteobacteria</taxon>
        <taxon>Rhodobacterales</taxon>
        <taxon>Roseobacteraceae</taxon>
        <taxon>Salipiger</taxon>
    </lineage>
</organism>
<dbReference type="OrthoDB" id="9765625at2"/>
<dbReference type="STRING" id="1123237.Salmuc_03277"/>
<proteinExistence type="predicted"/>
<gene>
    <name evidence="3" type="ORF">Salmuc_03277</name>
</gene>
<feature type="compositionally biased region" description="Basic and acidic residues" evidence="2">
    <location>
        <begin position="357"/>
        <end position="371"/>
    </location>
</feature>
<protein>
    <recommendedName>
        <fullName evidence="5">Nickel insertion protein</fullName>
    </recommendedName>
</protein>
<dbReference type="InterPro" id="IPR002822">
    <property type="entry name" value="Ni_insertion"/>
</dbReference>
<evidence type="ECO:0008006" key="5">
    <source>
        <dbReference type="Google" id="ProtNLM"/>
    </source>
</evidence>
<dbReference type="Gene3D" id="3.30.70.1380">
    <property type="entry name" value="Transcriptional regulatory protein pf0864 domain like"/>
    <property type="match status" value="1"/>
</dbReference>
<dbReference type="PANTHER" id="PTHR36566:SF1">
    <property type="entry name" value="PYRIDINIUM-3,5-BISTHIOCARBOXYLIC ACID MONONUCLEOTIDE NICKEL INSERTION PROTEIN"/>
    <property type="match status" value="1"/>
</dbReference>
<accession>S9RIL0</accession>
<keyword evidence="4" id="KW-1185">Reference proteome</keyword>
<sequence>MTDRRGMHLHLDPVGGAAGDMFVAAMLDAFPDLESRVIRDIEAILPSIAGRPELNTGRCAGITVRRLRLVPGEAGNARHGEETTYRAMRSLIEAADLAPGTTSEATAILHRIAVAEAAVHGIPLDRVHFHEIADWDALMDVTAAGSICAALPECSWSVGALPLGSGRVKTAHGLLPVPAPATAEILQGYDWIDDGVPGERVTPTGAAILAHVTGGHGNGNRTAGSLQAIGSGAGTRDLPGLPNILRVTAFATTHGRQTDIVIQLACDIDDMTGEEIGWAAGKLRVADGLRDLVLSQAFGKKGRPVTRLEVLVVPEAEERIADMLFDLTTTLGLRRLVLTRHTLARRTVETPSGLRRKVAERPSGDTSKLESDDLADAPSLQVRRRIIG</sequence>